<dbReference type="OrthoDB" id="10261348at2759"/>
<evidence type="ECO:0000313" key="2">
    <source>
        <dbReference type="EMBL" id="RKP36030.1"/>
    </source>
</evidence>
<sequence length="225" mass="23950">MDSEAQNRRERLKALAQARQRQTNASDASHSAGTKRPLDPSDDHTLANRDGLAQPGVASQGSSPHPSPSTAWPKPSVLTGATVEQATTGVAERTLAAENARKQHQQSQSAANAGAIDLQQLAPQKPNWDLKRDLQKKLDKLEPKTQAALAELIRQRVQPPPSQSAEEGVNIASAGSSSTTSRSPSSTARADNQANDSESLNLADAVQAQENLQRDSPHSDDTMSD</sequence>
<feature type="compositionally biased region" description="Basic and acidic residues" evidence="1">
    <location>
        <begin position="128"/>
        <end position="143"/>
    </location>
</feature>
<evidence type="ECO:0000256" key="1">
    <source>
        <dbReference type="SAM" id="MobiDB-lite"/>
    </source>
</evidence>
<proteinExistence type="predicted"/>
<accession>A0A4P9ZTY0</accession>
<dbReference type="AlphaFoldDB" id="A0A4P9ZTY0"/>
<feature type="region of interest" description="Disordered" evidence="1">
    <location>
        <begin position="94"/>
        <end position="225"/>
    </location>
</feature>
<gene>
    <name evidence="2" type="ORF">BJ085DRAFT_33365</name>
</gene>
<dbReference type="Proteomes" id="UP000268162">
    <property type="component" value="Unassembled WGS sequence"/>
</dbReference>
<dbReference type="GO" id="GO:0071014">
    <property type="term" value="C:post-mRNA release spliceosomal complex"/>
    <property type="evidence" value="ECO:0007669"/>
    <property type="project" value="TreeGrafter"/>
</dbReference>
<feature type="compositionally biased region" description="Polar residues" evidence="1">
    <location>
        <begin position="57"/>
        <end position="70"/>
    </location>
</feature>
<reference evidence="3" key="1">
    <citation type="journal article" date="2018" name="Nat. Microbiol.">
        <title>Leveraging single-cell genomics to expand the fungal tree of life.</title>
        <authorList>
            <person name="Ahrendt S.R."/>
            <person name="Quandt C.A."/>
            <person name="Ciobanu D."/>
            <person name="Clum A."/>
            <person name="Salamov A."/>
            <person name="Andreopoulos B."/>
            <person name="Cheng J.F."/>
            <person name="Woyke T."/>
            <person name="Pelin A."/>
            <person name="Henrissat B."/>
            <person name="Reynolds N.K."/>
            <person name="Benny G.L."/>
            <person name="Smith M.E."/>
            <person name="James T.Y."/>
            <person name="Grigoriev I.V."/>
        </authorList>
    </citation>
    <scope>NUCLEOTIDE SEQUENCE [LARGE SCALE GENOMIC DNA]</scope>
    <source>
        <strain evidence="3">RSA 468</strain>
    </source>
</reference>
<organism evidence="2 3">
    <name type="scientific">Dimargaris cristalligena</name>
    <dbReference type="NCBI Taxonomy" id="215637"/>
    <lineage>
        <taxon>Eukaryota</taxon>
        <taxon>Fungi</taxon>
        <taxon>Fungi incertae sedis</taxon>
        <taxon>Zoopagomycota</taxon>
        <taxon>Kickxellomycotina</taxon>
        <taxon>Dimargaritomycetes</taxon>
        <taxon>Dimargaritales</taxon>
        <taxon>Dimargaritaceae</taxon>
        <taxon>Dimargaris</taxon>
    </lineage>
</organism>
<dbReference type="GO" id="GO:0005684">
    <property type="term" value="C:U2-type spliceosomal complex"/>
    <property type="evidence" value="ECO:0007669"/>
    <property type="project" value="TreeGrafter"/>
</dbReference>
<protein>
    <submittedName>
        <fullName evidence="2">Cwf18 pre-mRNA splicing factor-domain-containing protein</fullName>
    </submittedName>
</protein>
<dbReference type="Pfam" id="PF08315">
    <property type="entry name" value="cwf18"/>
    <property type="match status" value="1"/>
</dbReference>
<feature type="compositionally biased region" description="Basic and acidic residues" evidence="1">
    <location>
        <begin position="36"/>
        <end position="47"/>
    </location>
</feature>
<feature type="compositionally biased region" description="Basic and acidic residues" evidence="1">
    <location>
        <begin position="212"/>
        <end position="225"/>
    </location>
</feature>
<keyword evidence="3" id="KW-1185">Reference proteome</keyword>
<feature type="region of interest" description="Disordered" evidence="1">
    <location>
        <begin position="1"/>
        <end position="76"/>
    </location>
</feature>
<feature type="compositionally biased region" description="Polar residues" evidence="1">
    <location>
        <begin position="19"/>
        <end position="32"/>
    </location>
</feature>
<name>A0A4P9ZTY0_9FUNG</name>
<feature type="compositionally biased region" description="Low complexity" evidence="1">
    <location>
        <begin position="172"/>
        <end position="190"/>
    </location>
</feature>
<dbReference type="InterPro" id="IPR013169">
    <property type="entry name" value="mRNA_splic_Cwf18-like"/>
</dbReference>
<dbReference type="STRING" id="215637.A0A4P9ZTY0"/>
<dbReference type="PANTHER" id="PTHR31551:SF1">
    <property type="entry name" value="COILED-COIL DOMAIN-CONTAINING PROTEIN 12"/>
    <property type="match status" value="1"/>
</dbReference>
<feature type="compositionally biased region" description="Basic and acidic residues" evidence="1">
    <location>
        <begin position="1"/>
        <end position="13"/>
    </location>
</feature>
<evidence type="ECO:0000313" key="3">
    <source>
        <dbReference type="Proteomes" id="UP000268162"/>
    </source>
</evidence>
<dbReference type="PANTHER" id="PTHR31551">
    <property type="entry name" value="PRE-MRNA-SPLICING FACTOR CWF18"/>
    <property type="match status" value="1"/>
</dbReference>
<dbReference type="EMBL" id="ML002731">
    <property type="protein sequence ID" value="RKP36030.1"/>
    <property type="molecule type" value="Genomic_DNA"/>
</dbReference>